<sequence length="168" mass="18652">MNELKMCTSVAIKDSLAAVNYGDEGVASICWELAEGSSQSDITDQGEKFSSLFKSVWNKQDEEWNNKSYGEWKDDCSSPTPNWTVFSSGEDGNLEAEEEYLGLCSGNQVENTPFVKRKKESGQSTHTLSVCTSSCWNTSGVSSPSKLELQEANESNWKTVKFFKQKVS</sequence>
<reference evidence="1" key="1">
    <citation type="submission" date="2011-11" db="EMBL/GenBank/DDBJ databases">
        <title>Complete genome sequence of Candidatus Mycoplasma haemominutum.</title>
        <authorList>
            <person name="Barker E.N."/>
            <person name="Darby A.C."/>
            <person name="Helps C.R."/>
            <person name="Peters I.R."/>
            <person name="Hughes M.A."/>
            <person name="Radford A.D."/>
            <person name="Novacco M."/>
            <person name="Boretti F."/>
            <person name="Hofmann-Lehmann R."/>
            <person name="Tasker S."/>
        </authorList>
    </citation>
    <scope>NUCLEOTIDE SEQUENCE</scope>
    <source>
        <strain evidence="1">Birmingham 1</strain>
    </source>
</reference>
<protein>
    <submittedName>
        <fullName evidence="1">Uncharacterized protein</fullName>
    </submittedName>
</protein>
<dbReference type="EMBL" id="HE613254">
    <property type="protein sequence ID" value="CCE66957.1"/>
    <property type="molecule type" value="Genomic_DNA"/>
</dbReference>
<dbReference type="RefSeq" id="WP_015511822.1">
    <property type="nucleotide sequence ID" value="NC_021007.1"/>
</dbReference>
<dbReference type="KEGG" id="mhb:MHM_04390"/>
<gene>
    <name evidence="1" type="ORF">MHM_04390</name>
</gene>
<dbReference type="AlphaFoldDB" id="G8C3Q9"/>
<dbReference type="HOGENOM" id="CLU_107062_0_0_14"/>
<organism evidence="1">
    <name type="scientific">Candidatus Mycoplasma haematominutum 'Birmingham 1'</name>
    <dbReference type="NCBI Taxonomy" id="1116213"/>
    <lineage>
        <taxon>Bacteria</taxon>
        <taxon>Bacillati</taxon>
        <taxon>Mycoplasmatota</taxon>
        <taxon>Mollicutes</taxon>
        <taxon>Mycoplasmataceae</taxon>
        <taxon>Mycoplasma</taxon>
    </lineage>
</organism>
<dbReference type="PATRIC" id="fig|1116213.3.peg.474"/>
<reference evidence="1" key="2">
    <citation type="submission" date="2011-11" db="EMBL/GenBank/DDBJ databases">
        <authorList>
            <person name="Barker E."/>
        </authorList>
    </citation>
    <scope>NUCLEOTIDE SEQUENCE</scope>
    <source>
        <strain evidence="1">Birmingham 1</strain>
    </source>
</reference>
<proteinExistence type="predicted"/>
<evidence type="ECO:0000313" key="1">
    <source>
        <dbReference type="EMBL" id="CCE66957.1"/>
    </source>
</evidence>
<accession>G8C3Q9</accession>
<name>G8C3Q9_9MOLU</name>